<protein>
    <submittedName>
        <fullName evidence="2">Uncharacterized protein</fullName>
    </submittedName>
</protein>
<evidence type="ECO:0000313" key="2">
    <source>
        <dbReference type="EMBL" id="EKC22902.1"/>
    </source>
</evidence>
<feature type="region of interest" description="Disordered" evidence="1">
    <location>
        <begin position="243"/>
        <end position="264"/>
    </location>
</feature>
<gene>
    <name evidence="2" type="ORF">CGI_10001234</name>
</gene>
<proteinExistence type="predicted"/>
<reference evidence="2" key="1">
    <citation type="journal article" date="2012" name="Nature">
        <title>The oyster genome reveals stress adaptation and complexity of shell formation.</title>
        <authorList>
            <person name="Zhang G."/>
            <person name="Fang X."/>
            <person name="Guo X."/>
            <person name="Li L."/>
            <person name="Luo R."/>
            <person name="Xu F."/>
            <person name="Yang P."/>
            <person name="Zhang L."/>
            <person name="Wang X."/>
            <person name="Qi H."/>
            <person name="Xiong Z."/>
            <person name="Que H."/>
            <person name="Xie Y."/>
            <person name="Holland P.W."/>
            <person name="Paps J."/>
            <person name="Zhu Y."/>
            <person name="Wu F."/>
            <person name="Chen Y."/>
            <person name="Wang J."/>
            <person name="Peng C."/>
            <person name="Meng J."/>
            <person name="Yang L."/>
            <person name="Liu J."/>
            <person name="Wen B."/>
            <person name="Zhang N."/>
            <person name="Huang Z."/>
            <person name="Zhu Q."/>
            <person name="Feng Y."/>
            <person name="Mount A."/>
            <person name="Hedgecock D."/>
            <person name="Xu Z."/>
            <person name="Liu Y."/>
            <person name="Domazet-Loso T."/>
            <person name="Du Y."/>
            <person name="Sun X."/>
            <person name="Zhang S."/>
            <person name="Liu B."/>
            <person name="Cheng P."/>
            <person name="Jiang X."/>
            <person name="Li J."/>
            <person name="Fan D."/>
            <person name="Wang W."/>
            <person name="Fu W."/>
            <person name="Wang T."/>
            <person name="Wang B."/>
            <person name="Zhang J."/>
            <person name="Peng Z."/>
            <person name="Li Y."/>
            <person name="Li N."/>
            <person name="Wang J."/>
            <person name="Chen M."/>
            <person name="He Y."/>
            <person name="Tan F."/>
            <person name="Song X."/>
            <person name="Zheng Q."/>
            <person name="Huang R."/>
            <person name="Yang H."/>
            <person name="Du X."/>
            <person name="Chen L."/>
            <person name="Yang M."/>
            <person name="Gaffney P.M."/>
            <person name="Wang S."/>
            <person name="Luo L."/>
            <person name="She Z."/>
            <person name="Ming Y."/>
            <person name="Huang W."/>
            <person name="Zhang S."/>
            <person name="Huang B."/>
            <person name="Zhang Y."/>
            <person name="Qu T."/>
            <person name="Ni P."/>
            <person name="Miao G."/>
            <person name="Wang J."/>
            <person name="Wang Q."/>
            <person name="Steinberg C.E."/>
            <person name="Wang H."/>
            <person name="Li N."/>
            <person name="Qian L."/>
            <person name="Zhang G."/>
            <person name="Li Y."/>
            <person name="Yang H."/>
            <person name="Liu X."/>
            <person name="Wang J."/>
            <person name="Yin Y."/>
            <person name="Wang J."/>
        </authorList>
    </citation>
    <scope>NUCLEOTIDE SEQUENCE [LARGE SCALE GENOMIC DNA]</scope>
    <source>
        <strain evidence="2">05x7-T-G4-1.051#20</strain>
    </source>
</reference>
<sequence length="343" mass="39163">MNSKEKLNRQCAVVQGPPQANNLLKGTQTENKVVPGTIPAHQRGLQQETQREATGVLKEIHIPETNNVIQEMQVRTTRVSYGGSEILGIPREIQRESFEETCIPCIPEIVSVLHEIPGETIWDSPETVDVRPEMLEEVVVAPLKDIETKRTQYDVGVPQREDQKEESSSHIQGQSTKVLLQATANVKQTRRKQNWAKWTALKDKVKHKHKALVCCRKKAKKIPSLPFVRKSHKFSRRYMRKISQRVTTSGKKTPSPKKVPLQNEGQNGELVENDVKKFLKKFSQDKLNISPREPSEFHVSVNPSPWDPEHIPVSIDRHSRQDLTGSEHFLPCQDCYIDLDLFL</sequence>
<accession>K1PG59</accession>
<dbReference type="InParanoid" id="K1PG59"/>
<dbReference type="HOGENOM" id="CLU_809522_0_0_1"/>
<dbReference type="EMBL" id="JH815646">
    <property type="protein sequence ID" value="EKC22902.1"/>
    <property type="molecule type" value="Genomic_DNA"/>
</dbReference>
<feature type="region of interest" description="Disordered" evidence="1">
    <location>
        <begin position="152"/>
        <end position="176"/>
    </location>
</feature>
<dbReference type="AlphaFoldDB" id="K1PG59"/>
<name>K1PG59_MAGGI</name>
<evidence type="ECO:0000256" key="1">
    <source>
        <dbReference type="SAM" id="MobiDB-lite"/>
    </source>
</evidence>
<feature type="compositionally biased region" description="Low complexity" evidence="1">
    <location>
        <begin position="246"/>
        <end position="260"/>
    </location>
</feature>
<feature type="compositionally biased region" description="Basic and acidic residues" evidence="1">
    <location>
        <begin position="159"/>
        <end position="168"/>
    </location>
</feature>
<organism evidence="2">
    <name type="scientific">Magallana gigas</name>
    <name type="common">Pacific oyster</name>
    <name type="synonym">Crassostrea gigas</name>
    <dbReference type="NCBI Taxonomy" id="29159"/>
    <lineage>
        <taxon>Eukaryota</taxon>
        <taxon>Metazoa</taxon>
        <taxon>Spiralia</taxon>
        <taxon>Lophotrochozoa</taxon>
        <taxon>Mollusca</taxon>
        <taxon>Bivalvia</taxon>
        <taxon>Autobranchia</taxon>
        <taxon>Pteriomorphia</taxon>
        <taxon>Ostreida</taxon>
        <taxon>Ostreoidea</taxon>
        <taxon>Ostreidae</taxon>
        <taxon>Magallana</taxon>
    </lineage>
</organism>